<sequence>MRQEQGGDVKLIPILLLLGMLSLSGWSQDEEAVLGVVLGESGFKCGRNCAIGSDGTAVYGDGRGNYITSKGFVYESGKSFVASDNTYVSKSSGLFYGSKSAIPAGMAYMSSTSTFVGRPVVLRKP</sequence>
<dbReference type="EMBL" id="CAFBPZ010000002">
    <property type="protein sequence ID" value="CAB5033210.1"/>
    <property type="molecule type" value="Genomic_DNA"/>
</dbReference>
<dbReference type="AlphaFoldDB" id="A0A6J7RY36"/>
<accession>A0A6J7RY36</accession>
<reference evidence="1" key="1">
    <citation type="submission" date="2020-05" db="EMBL/GenBank/DDBJ databases">
        <authorList>
            <person name="Chiriac C."/>
            <person name="Salcher M."/>
            <person name="Ghai R."/>
            <person name="Kavagutti S V."/>
        </authorList>
    </citation>
    <scope>NUCLEOTIDE SEQUENCE</scope>
</reference>
<gene>
    <name evidence="1" type="ORF">UFOPK4237_00049</name>
</gene>
<organism evidence="1">
    <name type="scientific">freshwater metagenome</name>
    <dbReference type="NCBI Taxonomy" id="449393"/>
    <lineage>
        <taxon>unclassified sequences</taxon>
        <taxon>metagenomes</taxon>
        <taxon>ecological metagenomes</taxon>
    </lineage>
</organism>
<name>A0A6J7RY36_9ZZZZ</name>
<evidence type="ECO:0000313" key="1">
    <source>
        <dbReference type="EMBL" id="CAB5033210.1"/>
    </source>
</evidence>
<proteinExistence type="predicted"/>
<protein>
    <submittedName>
        <fullName evidence="1">Unannotated protein</fullName>
    </submittedName>
</protein>